<proteinExistence type="predicted"/>
<dbReference type="InterPro" id="IPR029016">
    <property type="entry name" value="GAF-like_dom_sf"/>
</dbReference>
<dbReference type="Proteomes" id="UP000215223">
    <property type="component" value="Unassembled WGS sequence"/>
</dbReference>
<reference evidence="4 5" key="1">
    <citation type="submission" date="2017-07" db="EMBL/GenBank/DDBJ databases">
        <title>Amycolatopsis thailandensis Genome sequencing and assembly.</title>
        <authorList>
            <person name="Kaur N."/>
            <person name="Mayilraj S."/>
        </authorList>
    </citation>
    <scope>NUCLEOTIDE SEQUENCE [LARGE SCALE GENOMIC DNA]</scope>
    <source>
        <strain evidence="4 5">JCM 16380</strain>
    </source>
</reference>
<dbReference type="Pfam" id="PF03861">
    <property type="entry name" value="ANTAR"/>
    <property type="match status" value="1"/>
</dbReference>
<organism evidence="4 5">
    <name type="scientific">Amycolatopsis thailandensis</name>
    <dbReference type="NCBI Taxonomy" id="589330"/>
    <lineage>
        <taxon>Bacteria</taxon>
        <taxon>Bacillati</taxon>
        <taxon>Actinomycetota</taxon>
        <taxon>Actinomycetes</taxon>
        <taxon>Pseudonocardiales</taxon>
        <taxon>Pseudonocardiaceae</taxon>
        <taxon>Amycolatopsis</taxon>
    </lineage>
</organism>
<evidence type="ECO:0000256" key="2">
    <source>
        <dbReference type="ARBA" id="ARBA00023163"/>
    </source>
</evidence>
<dbReference type="EMBL" id="NMQT01000094">
    <property type="protein sequence ID" value="OXM51279.1"/>
    <property type="molecule type" value="Genomic_DNA"/>
</dbReference>
<protein>
    <recommendedName>
        <fullName evidence="3">ANTAR domain-containing protein</fullName>
    </recommendedName>
</protein>
<name>A0A229RXS2_9PSEU</name>
<evidence type="ECO:0000313" key="5">
    <source>
        <dbReference type="Proteomes" id="UP000215223"/>
    </source>
</evidence>
<sequence length="241" mass="25786">MRPQRPDRATRVWEKLRFLASQTDSVVTVEHACVICGDVLEAAGVGLTLVTGGGSAEPVFATDDRSRELEDLQFTLGEGPALDVTHDGVLVVITDVTGAEAARRWPIFTPEAIDRGVKSIIAVPIQTGAIKIGVVDCYRELAGLPSMEGQAEALVCAEAAIGLAVADVDVGRPGLAELIDLEFTEHRAQVHQATGMVSVQLDIGLADALVRLRAHAYAYGRKLGEVADDVVRRRVTFRPEP</sequence>
<evidence type="ECO:0000259" key="3">
    <source>
        <dbReference type="SMART" id="SM01012"/>
    </source>
</evidence>
<feature type="domain" description="ANTAR" evidence="3">
    <location>
        <begin position="177"/>
        <end position="231"/>
    </location>
</feature>
<gene>
    <name evidence="4" type="ORF">CFP71_25850</name>
</gene>
<dbReference type="OrthoDB" id="7466251at2"/>
<dbReference type="InterPro" id="IPR005561">
    <property type="entry name" value="ANTAR"/>
</dbReference>
<comment type="caution">
    <text evidence="4">The sequence shown here is derived from an EMBL/GenBank/DDBJ whole genome shotgun (WGS) entry which is preliminary data.</text>
</comment>
<evidence type="ECO:0000313" key="4">
    <source>
        <dbReference type="EMBL" id="OXM51279.1"/>
    </source>
</evidence>
<dbReference type="AlphaFoldDB" id="A0A229RXS2"/>
<dbReference type="SUPFAM" id="SSF55781">
    <property type="entry name" value="GAF domain-like"/>
    <property type="match status" value="1"/>
</dbReference>
<keyword evidence="2" id="KW-0804">Transcription</keyword>
<dbReference type="SMART" id="SM01012">
    <property type="entry name" value="ANTAR"/>
    <property type="match status" value="1"/>
</dbReference>
<evidence type="ECO:0000256" key="1">
    <source>
        <dbReference type="ARBA" id="ARBA00023015"/>
    </source>
</evidence>
<keyword evidence="5" id="KW-1185">Reference proteome</keyword>
<keyword evidence="1" id="KW-0805">Transcription regulation</keyword>
<dbReference type="Gene3D" id="3.30.450.40">
    <property type="match status" value="1"/>
</dbReference>
<dbReference type="InterPro" id="IPR036388">
    <property type="entry name" value="WH-like_DNA-bd_sf"/>
</dbReference>
<accession>A0A229RXS2</accession>
<dbReference type="GO" id="GO:0003723">
    <property type="term" value="F:RNA binding"/>
    <property type="evidence" value="ECO:0007669"/>
    <property type="project" value="InterPro"/>
</dbReference>
<dbReference type="Gene3D" id="1.10.10.10">
    <property type="entry name" value="Winged helix-like DNA-binding domain superfamily/Winged helix DNA-binding domain"/>
    <property type="match status" value="1"/>
</dbReference>